<protein>
    <submittedName>
        <fullName evidence="3">Uncharacterized protein</fullName>
    </submittedName>
</protein>
<dbReference type="AlphaFoldDB" id="A0A0N5BRJ3"/>
<keyword evidence="2" id="KW-1185">Reference proteome</keyword>
<feature type="region of interest" description="Disordered" evidence="1">
    <location>
        <begin position="74"/>
        <end position="157"/>
    </location>
</feature>
<dbReference type="WBParaSite" id="SPAL_0000849200.1">
    <property type="protein sequence ID" value="SPAL_0000849200.1"/>
    <property type="gene ID" value="SPAL_0000849200"/>
</dbReference>
<accession>A0A0N5BRJ3</accession>
<sequence length="157" mass="17625">MTILLFICKSIYKKHKQDSTPMPMPPYPPIITIRANDLRHGITPSTYPYNSRSTIFIPQSNVLKPTYSGEAPPPYPGISGTLSVPYSRNISRQNSNNQSTIQTPIIMRLYDENSNTSSYRTNDPPPYEDLPGSTNTPQSAIFYPITPDPSHVLPQKQ</sequence>
<dbReference type="Proteomes" id="UP000046392">
    <property type="component" value="Unplaced"/>
</dbReference>
<feature type="compositionally biased region" description="Low complexity" evidence="1">
    <location>
        <begin position="87"/>
        <end position="103"/>
    </location>
</feature>
<evidence type="ECO:0000313" key="2">
    <source>
        <dbReference type="Proteomes" id="UP000046392"/>
    </source>
</evidence>
<organism evidence="2 3">
    <name type="scientific">Strongyloides papillosus</name>
    <name type="common">Intestinal threadworm</name>
    <dbReference type="NCBI Taxonomy" id="174720"/>
    <lineage>
        <taxon>Eukaryota</taxon>
        <taxon>Metazoa</taxon>
        <taxon>Ecdysozoa</taxon>
        <taxon>Nematoda</taxon>
        <taxon>Chromadorea</taxon>
        <taxon>Rhabditida</taxon>
        <taxon>Tylenchina</taxon>
        <taxon>Panagrolaimomorpha</taxon>
        <taxon>Strongyloidoidea</taxon>
        <taxon>Strongyloididae</taxon>
        <taxon>Strongyloides</taxon>
    </lineage>
</organism>
<evidence type="ECO:0000313" key="3">
    <source>
        <dbReference type="WBParaSite" id="SPAL_0000849200.1"/>
    </source>
</evidence>
<proteinExistence type="predicted"/>
<reference evidence="3" key="1">
    <citation type="submission" date="2017-02" db="UniProtKB">
        <authorList>
            <consortium name="WormBaseParasite"/>
        </authorList>
    </citation>
    <scope>IDENTIFICATION</scope>
</reference>
<feature type="compositionally biased region" description="Polar residues" evidence="1">
    <location>
        <begin position="112"/>
        <end position="121"/>
    </location>
</feature>
<name>A0A0N5BRJ3_STREA</name>
<evidence type="ECO:0000256" key="1">
    <source>
        <dbReference type="SAM" id="MobiDB-lite"/>
    </source>
</evidence>